<evidence type="ECO:0000313" key="2">
    <source>
        <dbReference type="Proteomes" id="UP000199421"/>
    </source>
</evidence>
<protein>
    <recommendedName>
        <fullName evidence="3">MerR HTH family regulatory protein</fullName>
    </recommendedName>
</protein>
<evidence type="ECO:0000313" key="1">
    <source>
        <dbReference type="EMBL" id="SEM22670.1"/>
    </source>
</evidence>
<dbReference type="Gene3D" id="1.10.1660.10">
    <property type="match status" value="1"/>
</dbReference>
<reference evidence="2" key="1">
    <citation type="submission" date="2016-10" db="EMBL/GenBank/DDBJ databases">
        <authorList>
            <person name="Varghese N."/>
            <person name="Submissions S."/>
        </authorList>
    </citation>
    <scope>NUCLEOTIDE SEQUENCE [LARGE SCALE GENOMIC DNA]</scope>
    <source>
        <strain evidence="2">DSM 18733</strain>
    </source>
</reference>
<name>A0A1H7WMC0_OLID1</name>
<gene>
    <name evidence="1" type="ORF">SAMN05661044_04572</name>
</gene>
<dbReference type="Proteomes" id="UP000199421">
    <property type="component" value="Unassembled WGS sequence"/>
</dbReference>
<dbReference type="AlphaFoldDB" id="A0A1H7WMC0"/>
<evidence type="ECO:0008006" key="3">
    <source>
        <dbReference type="Google" id="ProtNLM"/>
    </source>
</evidence>
<proteinExistence type="predicted"/>
<dbReference type="RefSeq" id="WP_238383858.1">
    <property type="nucleotide sequence ID" value="NZ_FOAF01000009.1"/>
</dbReference>
<organism evidence="1 2">
    <name type="scientific">Olivibacter domesticus</name>
    <name type="common">Pseudosphingobacterium domesticum</name>
    <dbReference type="NCBI Taxonomy" id="407022"/>
    <lineage>
        <taxon>Bacteria</taxon>
        <taxon>Pseudomonadati</taxon>
        <taxon>Bacteroidota</taxon>
        <taxon>Sphingobacteriia</taxon>
        <taxon>Sphingobacteriales</taxon>
        <taxon>Sphingobacteriaceae</taxon>
        <taxon>Olivibacter</taxon>
    </lineage>
</organism>
<sequence>MFSNASPKGPAPCTHCAYLFHLLYLEVKVLKEHTMEIHRFILKKEEEETIYRDANYVLDRVGISKSTLLRYQGRGMITVAKIVNKKKLYRDLDVERLRKIYWGVGE</sequence>
<dbReference type="EMBL" id="FOAF01000009">
    <property type="protein sequence ID" value="SEM22670.1"/>
    <property type="molecule type" value="Genomic_DNA"/>
</dbReference>
<accession>A0A1H7WMC0</accession>
<keyword evidence="2" id="KW-1185">Reference proteome</keyword>
<dbReference type="InterPro" id="IPR009061">
    <property type="entry name" value="DNA-bd_dom_put_sf"/>
</dbReference>
<dbReference type="SUPFAM" id="SSF46955">
    <property type="entry name" value="Putative DNA-binding domain"/>
    <property type="match status" value="1"/>
</dbReference>